<dbReference type="Proteomes" id="UP000550707">
    <property type="component" value="Unassembled WGS sequence"/>
</dbReference>
<comment type="caution">
    <text evidence="1">The sequence shown here is derived from an EMBL/GenBank/DDBJ whole genome shotgun (WGS) entry which is preliminary data.</text>
</comment>
<name>A0A7J8BKL6_MOLMO</name>
<protein>
    <submittedName>
        <fullName evidence="1">Uncharacterized protein</fullName>
    </submittedName>
</protein>
<organism evidence="1 2">
    <name type="scientific">Molossus molossus</name>
    <name type="common">Pallas' mastiff bat</name>
    <name type="synonym">Vespertilio molossus</name>
    <dbReference type="NCBI Taxonomy" id="27622"/>
    <lineage>
        <taxon>Eukaryota</taxon>
        <taxon>Metazoa</taxon>
        <taxon>Chordata</taxon>
        <taxon>Craniata</taxon>
        <taxon>Vertebrata</taxon>
        <taxon>Euteleostomi</taxon>
        <taxon>Mammalia</taxon>
        <taxon>Eutheria</taxon>
        <taxon>Laurasiatheria</taxon>
        <taxon>Chiroptera</taxon>
        <taxon>Yangochiroptera</taxon>
        <taxon>Molossidae</taxon>
        <taxon>Molossus</taxon>
    </lineage>
</organism>
<accession>A0A7J8BKL6</accession>
<keyword evidence="2" id="KW-1185">Reference proteome</keyword>
<dbReference type="EMBL" id="JACASF010000024">
    <property type="protein sequence ID" value="KAF6399254.1"/>
    <property type="molecule type" value="Genomic_DNA"/>
</dbReference>
<evidence type="ECO:0000313" key="1">
    <source>
        <dbReference type="EMBL" id="KAF6399254.1"/>
    </source>
</evidence>
<reference evidence="1 2" key="1">
    <citation type="journal article" date="2020" name="Nature">
        <title>Six reference-quality genomes reveal evolution of bat adaptations.</title>
        <authorList>
            <person name="Jebb D."/>
            <person name="Huang Z."/>
            <person name="Pippel M."/>
            <person name="Hughes G.M."/>
            <person name="Lavrichenko K."/>
            <person name="Devanna P."/>
            <person name="Winkler S."/>
            <person name="Jermiin L.S."/>
            <person name="Skirmuntt E.C."/>
            <person name="Katzourakis A."/>
            <person name="Burkitt-Gray L."/>
            <person name="Ray D.A."/>
            <person name="Sullivan K.A.M."/>
            <person name="Roscito J.G."/>
            <person name="Kirilenko B.M."/>
            <person name="Davalos L.M."/>
            <person name="Corthals A.P."/>
            <person name="Power M.L."/>
            <person name="Jones G."/>
            <person name="Ransome R.D."/>
            <person name="Dechmann D.K.N."/>
            <person name="Locatelli A.G."/>
            <person name="Puechmaille S.J."/>
            <person name="Fedrigo O."/>
            <person name="Jarvis E.D."/>
            <person name="Hiller M."/>
            <person name="Vernes S.C."/>
            <person name="Myers E.W."/>
            <person name="Teeling E.C."/>
        </authorList>
    </citation>
    <scope>NUCLEOTIDE SEQUENCE [LARGE SCALE GENOMIC DNA]</scope>
    <source>
        <strain evidence="1">MMolMol1</strain>
        <tissue evidence="1">Muscle</tissue>
    </source>
</reference>
<proteinExistence type="predicted"/>
<dbReference type="InParanoid" id="A0A7J8BKL6"/>
<dbReference type="AlphaFoldDB" id="A0A7J8BKL6"/>
<gene>
    <name evidence="1" type="ORF">HJG59_010149</name>
</gene>
<sequence>MCPTLLTPRYSTVCPHPPQEQEQCPRLPSVSAKAEHTPICSETTHFDSHFFLIFHSYFSSMILNILCQNTSKQHLFFSHSPTRFFPRARGPVQPGPPARARELSICTTHGDCSPTPTPTPTPGSHRGSCCFWLGPQGKVWESGRTCKPQKVLNSK</sequence>
<evidence type="ECO:0000313" key="2">
    <source>
        <dbReference type="Proteomes" id="UP000550707"/>
    </source>
</evidence>